<feature type="transmembrane region" description="Helical" evidence="1">
    <location>
        <begin position="453"/>
        <end position="475"/>
    </location>
</feature>
<protein>
    <submittedName>
        <fullName evidence="3">GldG family protein</fullName>
    </submittedName>
</protein>
<accession>A0A9E2NPP9</accession>
<proteinExistence type="predicted"/>
<dbReference type="Proteomes" id="UP000824178">
    <property type="component" value="Unassembled WGS sequence"/>
</dbReference>
<reference evidence="3" key="2">
    <citation type="submission" date="2021-04" db="EMBL/GenBank/DDBJ databases">
        <authorList>
            <person name="Gilroy R."/>
        </authorList>
    </citation>
    <scope>NUCLEOTIDE SEQUENCE</scope>
    <source>
        <strain evidence="3">742</strain>
    </source>
</reference>
<feature type="transmembrane region" description="Helical" evidence="1">
    <location>
        <begin position="20"/>
        <end position="40"/>
    </location>
</feature>
<dbReference type="Pfam" id="PF23357">
    <property type="entry name" value="DUF7088"/>
    <property type="match status" value="1"/>
</dbReference>
<keyword evidence="1" id="KW-1133">Transmembrane helix</keyword>
<comment type="caution">
    <text evidence="3">The sequence shown here is derived from an EMBL/GenBank/DDBJ whole genome shotgun (WGS) entry which is preliminary data.</text>
</comment>
<evidence type="ECO:0000256" key="1">
    <source>
        <dbReference type="SAM" id="Phobius"/>
    </source>
</evidence>
<keyword evidence="1" id="KW-0472">Membrane</keyword>
<feature type="domain" description="DUF7088" evidence="2">
    <location>
        <begin position="54"/>
        <end position="124"/>
    </location>
</feature>
<name>A0A9E2NPP9_9FIRM</name>
<reference evidence="3" key="1">
    <citation type="journal article" date="2021" name="PeerJ">
        <title>Extensive microbial diversity within the chicken gut microbiome revealed by metagenomics and culture.</title>
        <authorList>
            <person name="Gilroy R."/>
            <person name="Ravi A."/>
            <person name="Getino M."/>
            <person name="Pursley I."/>
            <person name="Horton D.L."/>
            <person name="Alikhan N.F."/>
            <person name="Baker D."/>
            <person name="Gharbi K."/>
            <person name="Hall N."/>
            <person name="Watson M."/>
            <person name="Adriaenssens E.M."/>
            <person name="Foster-Nyarko E."/>
            <person name="Jarju S."/>
            <person name="Secka A."/>
            <person name="Antonio M."/>
            <person name="Oren A."/>
            <person name="Chaudhuri R.R."/>
            <person name="La Ragione R."/>
            <person name="Hildebrand F."/>
            <person name="Pallen M.J."/>
        </authorList>
    </citation>
    <scope>NUCLEOTIDE SEQUENCE</scope>
    <source>
        <strain evidence="3">742</strain>
    </source>
</reference>
<sequence>MKKAAKFSVLKTNRIFRSGLISSALLAAAVGLAVLVNLGIRLLPASYTEFDLSEDGLYTLSDSSIQLARELPDDVTLYYLCETGNEDAIITRLLDQYAAAGSRFSWQLKDPAVYPTFAAQYGAQESSSGSLILVSGESSIVLDAADLYEYDYTDYYYTGTYSVDFAGESRISSALYRLTSGEASAVYYTTNHGELTLTESLADALEAQNISAQGLNLLSSGIPEDCELLIINCPSVDFAGEEGLVNEIAVLNEYLEAGGRLMVVTDAYYSTPRLDEILAQFGMTRIEGLVVEGNDNYSLFGYPYYLLPDYSYPVESTALSGLDTSKPVLLQMAQGIQLTETDGIVSESLLTTSDSAYSKAAGYEMTTVEKEEGDLDGPFTLAAYARNEDTGAEVIWIGSSNMDNETVYLSVPGNCDFLLGCAASLTGQSSSLLIESKALEADQLTLSGSTVSALGAVFVLLIPAGVLAAGAVVTIRRRRR</sequence>
<evidence type="ECO:0000313" key="4">
    <source>
        <dbReference type="Proteomes" id="UP000824178"/>
    </source>
</evidence>
<organism evidence="3 4">
    <name type="scientific">Candidatus Faecalibacterium intestinavium</name>
    <dbReference type="NCBI Taxonomy" id="2838580"/>
    <lineage>
        <taxon>Bacteria</taxon>
        <taxon>Bacillati</taxon>
        <taxon>Bacillota</taxon>
        <taxon>Clostridia</taxon>
        <taxon>Eubacteriales</taxon>
        <taxon>Oscillospiraceae</taxon>
        <taxon>Faecalibacterium</taxon>
    </lineage>
</organism>
<dbReference type="EMBL" id="JAHLFH010000012">
    <property type="protein sequence ID" value="MBU3818932.1"/>
    <property type="molecule type" value="Genomic_DNA"/>
</dbReference>
<dbReference type="AlphaFoldDB" id="A0A9E2NPP9"/>
<evidence type="ECO:0000259" key="2">
    <source>
        <dbReference type="Pfam" id="PF23357"/>
    </source>
</evidence>
<keyword evidence="1" id="KW-0812">Transmembrane</keyword>
<gene>
    <name evidence="3" type="ORF">H9864_00870</name>
</gene>
<dbReference type="InterPro" id="IPR055396">
    <property type="entry name" value="DUF7088"/>
</dbReference>
<evidence type="ECO:0000313" key="3">
    <source>
        <dbReference type="EMBL" id="MBU3818932.1"/>
    </source>
</evidence>